<evidence type="ECO:0000256" key="1">
    <source>
        <dbReference type="SAM" id="Phobius"/>
    </source>
</evidence>
<name>A0A1B0B3R8_9MUSC</name>
<evidence type="ECO:0000313" key="2">
    <source>
        <dbReference type="EnsemblMetazoa" id="GPPI017857-PA"/>
    </source>
</evidence>
<keyword evidence="1" id="KW-0812">Transmembrane</keyword>
<accession>A0A1B0B3R8</accession>
<sequence length="353" mass="39019">MCSVTTYAPECSSTCQLTDKSHLAQFIRMSMHEHLKPQESHNFCCIAYGVSLTCHTCKTAVGQHLTQIIDYLLIPRGRLVHYGSVICSRDDYDNGCAICAGHHNCKQSYFKYIKLHNNNFSSLIGLVFPSFLPFIASIALGDESLLSLFLDFAADLGLKRGQAFIETPATRMLLRAGAFARIDINLPEESACFFGGGRQPPFLLHFSFTQLSGIFFRFFLAICSSTLRLCLIFANSSAQGSGHVFSSLHGSCGHLSLARIAFLNLVTGFGLARIVVECCVRPCLILYDAATFSIIHGYQEPIYLTRGAQSSYINYSNQLSSSNLLRHLCVRSNDTAGLEQKLYVSLLVICEIN</sequence>
<reference evidence="3" key="1">
    <citation type="submission" date="2015-01" db="EMBL/GenBank/DDBJ databases">
        <authorList>
            <person name="Aksoy S."/>
            <person name="Warren W."/>
            <person name="Wilson R.K."/>
        </authorList>
    </citation>
    <scope>NUCLEOTIDE SEQUENCE [LARGE SCALE GENOMIC DNA]</scope>
    <source>
        <strain evidence="3">IAEA</strain>
    </source>
</reference>
<dbReference type="AlphaFoldDB" id="A0A1B0B3R8"/>
<keyword evidence="1" id="KW-0472">Membrane</keyword>
<feature type="transmembrane region" description="Helical" evidence="1">
    <location>
        <begin position="120"/>
        <end position="140"/>
    </location>
</feature>
<organism evidence="2 3">
    <name type="scientific">Glossina palpalis gambiensis</name>
    <dbReference type="NCBI Taxonomy" id="67801"/>
    <lineage>
        <taxon>Eukaryota</taxon>
        <taxon>Metazoa</taxon>
        <taxon>Ecdysozoa</taxon>
        <taxon>Arthropoda</taxon>
        <taxon>Hexapoda</taxon>
        <taxon>Insecta</taxon>
        <taxon>Pterygota</taxon>
        <taxon>Neoptera</taxon>
        <taxon>Endopterygota</taxon>
        <taxon>Diptera</taxon>
        <taxon>Brachycera</taxon>
        <taxon>Muscomorpha</taxon>
        <taxon>Hippoboscoidea</taxon>
        <taxon>Glossinidae</taxon>
        <taxon>Glossina</taxon>
    </lineage>
</organism>
<dbReference type="EMBL" id="JXJN01007973">
    <property type="status" value="NOT_ANNOTATED_CDS"/>
    <property type="molecule type" value="Genomic_DNA"/>
</dbReference>
<keyword evidence="3" id="KW-1185">Reference proteome</keyword>
<evidence type="ECO:0000313" key="3">
    <source>
        <dbReference type="Proteomes" id="UP000092460"/>
    </source>
</evidence>
<dbReference type="EnsemblMetazoa" id="GPPI017857-RA">
    <property type="protein sequence ID" value="GPPI017857-PA"/>
    <property type="gene ID" value="GPPI017857"/>
</dbReference>
<proteinExistence type="predicted"/>
<dbReference type="Proteomes" id="UP000092460">
    <property type="component" value="Unassembled WGS sequence"/>
</dbReference>
<keyword evidence="1" id="KW-1133">Transmembrane helix</keyword>
<protein>
    <submittedName>
        <fullName evidence="2">Uncharacterized protein</fullName>
    </submittedName>
</protein>
<reference evidence="2" key="2">
    <citation type="submission" date="2020-05" db="UniProtKB">
        <authorList>
            <consortium name="EnsemblMetazoa"/>
        </authorList>
    </citation>
    <scope>IDENTIFICATION</scope>
    <source>
        <strain evidence="2">IAEA</strain>
    </source>
</reference>
<dbReference type="VEuPathDB" id="VectorBase:GPPI017857"/>